<evidence type="ECO:0000313" key="4">
    <source>
        <dbReference type="Proteomes" id="UP000293360"/>
    </source>
</evidence>
<dbReference type="GO" id="GO:0005737">
    <property type="term" value="C:cytoplasm"/>
    <property type="evidence" value="ECO:0007669"/>
    <property type="project" value="TreeGrafter"/>
</dbReference>
<comment type="caution">
    <text evidence="3">The sequence shown here is derived from an EMBL/GenBank/DDBJ whole genome shotgun (WGS) entry which is preliminary data.</text>
</comment>
<dbReference type="SUPFAM" id="SSF51905">
    <property type="entry name" value="FAD/NAD(P)-binding domain"/>
    <property type="match status" value="1"/>
</dbReference>
<reference evidence="3 4" key="1">
    <citation type="submission" date="2018-06" db="EMBL/GenBank/DDBJ databases">
        <title>Complete Genomes of Monosporascus.</title>
        <authorList>
            <person name="Robinson A.J."/>
            <person name="Natvig D.O."/>
        </authorList>
    </citation>
    <scope>NUCLEOTIDE SEQUENCE [LARGE SCALE GENOMIC DNA]</scope>
    <source>
        <strain evidence="3 4">CBS 110550</strain>
    </source>
</reference>
<evidence type="ECO:0000313" key="3">
    <source>
        <dbReference type="EMBL" id="RYP03657.1"/>
    </source>
</evidence>
<dbReference type="AlphaFoldDB" id="A0A4Q4TE31"/>
<dbReference type="EMBL" id="QJNU01000249">
    <property type="protein sequence ID" value="RYP03657.1"/>
    <property type="molecule type" value="Genomic_DNA"/>
</dbReference>
<dbReference type="Gene3D" id="3.30.9.10">
    <property type="entry name" value="D-Amino Acid Oxidase, subunit A, domain 2"/>
    <property type="match status" value="1"/>
</dbReference>
<dbReference type="InterPro" id="IPR036188">
    <property type="entry name" value="FAD/NAD-bd_sf"/>
</dbReference>
<evidence type="ECO:0000256" key="1">
    <source>
        <dbReference type="SAM" id="MobiDB-lite"/>
    </source>
</evidence>
<dbReference type="Gene3D" id="3.50.50.60">
    <property type="entry name" value="FAD/NAD(P)-binding domain"/>
    <property type="match status" value="1"/>
</dbReference>
<proteinExistence type="predicted"/>
<feature type="region of interest" description="Disordered" evidence="1">
    <location>
        <begin position="89"/>
        <end position="110"/>
    </location>
</feature>
<feature type="domain" description="FAD dependent oxidoreductase" evidence="2">
    <location>
        <begin position="70"/>
        <end position="498"/>
    </location>
</feature>
<evidence type="ECO:0000259" key="2">
    <source>
        <dbReference type="Pfam" id="PF01266"/>
    </source>
</evidence>
<gene>
    <name evidence="3" type="ORF">DL764_004984</name>
</gene>
<protein>
    <recommendedName>
        <fullName evidence="2">FAD dependent oxidoreductase domain-containing protein</fullName>
    </recommendedName>
</protein>
<dbReference type="InterPro" id="IPR006076">
    <property type="entry name" value="FAD-dep_OxRdtase"/>
</dbReference>
<name>A0A4Q4TE31_9PEZI</name>
<accession>A0A4Q4TE31</accession>
<dbReference type="STRING" id="155417.A0A4Q4TE31"/>
<organism evidence="3 4">
    <name type="scientific">Monosporascus ibericus</name>
    <dbReference type="NCBI Taxonomy" id="155417"/>
    <lineage>
        <taxon>Eukaryota</taxon>
        <taxon>Fungi</taxon>
        <taxon>Dikarya</taxon>
        <taxon>Ascomycota</taxon>
        <taxon>Pezizomycotina</taxon>
        <taxon>Sordariomycetes</taxon>
        <taxon>Xylariomycetidae</taxon>
        <taxon>Xylariales</taxon>
        <taxon>Xylariales incertae sedis</taxon>
        <taxon>Monosporascus</taxon>
    </lineage>
</organism>
<sequence length="550" mass="59413">MGVVHSTLKTLCVAIKFLLQANKSLEELLKRASAAPGLPVPNPTPSYWLTDPPYPELVDIRSPQLPAEADVVIIGSGITGAAVARSVLSERRRKDATTTADTPHPEPNSEQKIVVLEARTLCSGATGRNGGHIKPSPYEAFAQQRRAGIAPERAAELARFQVAHVRTLTELCAREGWDALAECREVETVDLYLDEGDRDAAFAEVRELGRWAPELELRMWDAAEAQERFKVNSYVKGAISYTAGALWPFRFVSCVWKDLLTKYEKRLSLETGTSVLSISSQSGDGYAYEVATNRGVVKCNHVVHATNGFATQFIPGLRGKMTGILGTMSARRPGDKFPDFNGARSWSVVYGKAFDYATQRPNAADGGPGDIMLGGGFDRSRDQGASMVGVWDDSRTDALPLAHLGSIFPTIFEPNWGRDSSPEGERSCMGWSGVLCTTGDLLPFVGRLDPRLTSRREGADAKAKVNAESSGGAVQPGEWISAGYSGEGMVWAWLSGTALGIMISGGETEDLVEAPGRPGGRLADWFPPELLPSLSRVKKAGLENLAERFA</sequence>
<dbReference type="Pfam" id="PF01266">
    <property type="entry name" value="DAO"/>
    <property type="match status" value="1"/>
</dbReference>
<dbReference type="OrthoDB" id="429143at2759"/>
<dbReference type="PANTHER" id="PTHR13847:SF213">
    <property type="entry name" value="DEPENDENT OXIDOREDUCTASE, PUTATIVE-RELATED"/>
    <property type="match status" value="1"/>
</dbReference>
<dbReference type="PANTHER" id="PTHR13847">
    <property type="entry name" value="SARCOSINE DEHYDROGENASE-RELATED"/>
    <property type="match status" value="1"/>
</dbReference>
<dbReference type="Proteomes" id="UP000293360">
    <property type="component" value="Unassembled WGS sequence"/>
</dbReference>
<keyword evidence="4" id="KW-1185">Reference proteome</keyword>